<evidence type="ECO:0000256" key="1">
    <source>
        <dbReference type="SAM" id="MobiDB-lite"/>
    </source>
</evidence>
<evidence type="ECO:0008006" key="5">
    <source>
        <dbReference type="Google" id="ProtNLM"/>
    </source>
</evidence>
<feature type="transmembrane region" description="Helical" evidence="2">
    <location>
        <begin position="251"/>
        <end position="271"/>
    </location>
</feature>
<reference evidence="3" key="2">
    <citation type="submission" date="2020-09" db="EMBL/GenBank/DDBJ databases">
        <authorList>
            <person name="Sun Q."/>
            <person name="Zhou Y."/>
        </authorList>
    </citation>
    <scope>NUCLEOTIDE SEQUENCE</scope>
    <source>
        <strain evidence="3">CGMCC 1.12919</strain>
    </source>
</reference>
<reference evidence="3" key="1">
    <citation type="journal article" date="2014" name="Int. J. Syst. Evol. Microbiol.">
        <title>Complete genome sequence of Corynebacterium casei LMG S-19264T (=DSM 44701T), isolated from a smear-ripened cheese.</title>
        <authorList>
            <consortium name="US DOE Joint Genome Institute (JGI-PGF)"/>
            <person name="Walter F."/>
            <person name="Albersmeier A."/>
            <person name="Kalinowski J."/>
            <person name="Ruckert C."/>
        </authorList>
    </citation>
    <scope>NUCLEOTIDE SEQUENCE</scope>
    <source>
        <strain evidence="3">CGMCC 1.12919</strain>
    </source>
</reference>
<sequence>MESATREAASEEPEEEAPPAAADKPARRRLRRGLLLVALLVLCAVGYGLVLQRFDISEVPIEAQFGAPIDEAGLVLSLLPVAIDSTQETMQIRISVTPPPSPSGPRAAIATRDLTLRLHRDTFVEHIPIRAQQPLPELTRNFDLNDGSIRFYPVDRFSASVHLSVVEKGPGGSERALPLHVKMWEGILGFTVHGEQAAPIDPRDLNLSFSVRRTGAVKFFSITIYAAMVVLTLCALSIGSLVFIGFRKIEATLVGAMGAMVFALPALRNALPGAPPLGIRADVLVFFWAEIGAVVALSLFIAAWVRRGSRP</sequence>
<name>A0A916U4Y4_9HYPH</name>
<keyword evidence="2" id="KW-0812">Transmembrane</keyword>
<dbReference type="InterPro" id="IPR027948">
    <property type="entry name" value="DUF4436"/>
</dbReference>
<accession>A0A916U4Y4</accession>
<keyword evidence="4" id="KW-1185">Reference proteome</keyword>
<dbReference type="Proteomes" id="UP000637002">
    <property type="component" value="Unassembled WGS sequence"/>
</dbReference>
<keyword evidence="2" id="KW-1133">Transmembrane helix</keyword>
<evidence type="ECO:0000313" key="3">
    <source>
        <dbReference type="EMBL" id="GGC58872.1"/>
    </source>
</evidence>
<proteinExistence type="predicted"/>
<feature type="transmembrane region" description="Helical" evidence="2">
    <location>
        <begin position="219"/>
        <end position="244"/>
    </location>
</feature>
<feature type="region of interest" description="Disordered" evidence="1">
    <location>
        <begin position="1"/>
        <end position="24"/>
    </location>
</feature>
<protein>
    <recommendedName>
        <fullName evidence="5">DUF4436 domain-containing protein</fullName>
    </recommendedName>
</protein>
<gene>
    <name evidence="3" type="ORF">GCM10010994_17130</name>
</gene>
<dbReference type="Pfam" id="PF14494">
    <property type="entry name" value="DUF4436"/>
    <property type="match status" value="1"/>
</dbReference>
<evidence type="ECO:0000256" key="2">
    <source>
        <dbReference type="SAM" id="Phobius"/>
    </source>
</evidence>
<comment type="caution">
    <text evidence="3">The sequence shown here is derived from an EMBL/GenBank/DDBJ whole genome shotgun (WGS) entry which is preliminary data.</text>
</comment>
<dbReference type="AlphaFoldDB" id="A0A916U4Y4"/>
<dbReference type="RefSeq" id="WP_244641921.1">
    <property type="nucleotide sequence ID" value="NZ_BMGG01000003.1"/>
</dbReference>
<dbReference type="EMBL" id="BMGG01000003">
    <property type="protein sequence ID" value="GGC58872.1"/>
    <property type="molecule type" value="Genomic_DNA"/>
</dbReference>
<organism evidence="3 4">
    <name type="scientific">Chelatococcus reniformis</name>
    <dbReference type="NCBI Taxonomy" id="1494448"/>
    <lineage>
        <taxon>Bacteria</taxon>
        <taxon>Pseudomonadati</taxon>
        <taxon>Pseudomonadota</taxon>
        <taxon>Alphaproteobacteria</taxon>
        <taxon>Hyphomicrobiales</taxon>
        <taxon>Chelatococcaceae</taxon>
        <taxon>Chelatococcus</taxon>
    </lineage>
</organism>
<feature type="transmembrane region" description="Helical" evidence="2">
    <location>
        <begin position="33"/>
        <end position="51"/>
    </location>
</feature>
<feature type="transmembrane region" description="Helical" evidence="2">
    <location>
        <begin position="283"/>
        <end position="305"/>
    </location>
</feature>
<evidence type="ECO:0000313" key="4">
    <source>
        <dbReference type="Proteomes" id="UP000637002"/>
    </source>
</evidence>
<keyword evidence="2" id="KW-0472">Membrane</keyword>